<evidence type="ECO:0000256" key="2">
    <source>
        <dbReference type="ARBA" id="ARBA00022692"/>
    </source>
</evidence>
<reference evidence="8 9" key="1">
    <citation type="journal article" date="2020" name="G3 (Bethesda)">
        <title>Improved Reference Genome for Cyclotella cryptica CCMP332, a Model for Cell Wall Morphogenesis, Salinity Adaptation, and Lipid Production in Diatoms (Bacillariophyta).</title>
        <authorList>
            <person name="Roberts W.R."/>
            <person name="Downey K.M."/>
            <person name="Ruck E.C."/>
            <person name="Traller J.C."/>
            <person name="Alverson A.J."/>
        </authorList>
    </citation>
    <scope>NUCLEOTIDE SEQUENCE [LARGE SCALE GENOMIC DNA]</scope>
    <source>
        <strain evidence="8 9">CCMP332</strain>
    </source>
</reference>
<evidence type="ECO:0000256" key="4">
    <source>
        <dbReference type="ARBA" id="ARBA00023136"/>
    </source>
</evidence>
<feature type="transmembrane region" description="Helical" evidence="6">
    <location>
        <begin position="551"/>
        <end position="572"/>
    </location>
</feature>
<evidence type="ECO:0000256" key="1">
    <source>
        <dbReference type="ARBA" id="ARBA00004141"/>
    </source>
</evidence>
<feature type="transmembrane region" description="Helical" evidence="6">
    <location>
        <begin position="635"/>
        <end position="655"/>
    </location>
</feature>
<dbReference type="EMBL" id="JABMIG020000042">
    <property type="protein sequence ID" value="KAL3798970.1"/>
    <property type="molecule type" value="Genomic_DNA"/>
</dbReference>
<feature type="signal peptide" evidence="7">
    <location>
        <begin position="1"/>
        <end position="22"/>
    </location>
</feature>
<keyword evidence="7" id="KW-0732">Signal</keyword>
<dbReference type="Proteomes" id="UP001516023">
    <property type="component" value="Unassembled WGS sequence"/>
</dbReference>
<feature type="compositionally biased region" description="Polar residues" evidence="5">
    <location>
        <begin position="801"/>
        <end position="812"/>
    </location>
</feature>
<proteinExistence type="predicted"/>
<feature type="transmembrane region" description="Helical" evidence="6">
    <location>
        <begin position="718"/>
        <end position="739"/>
    </location>
</feature>
<evidence type="ECO:0000256" key="3">
    <source>
        <dbReference type="ARBA" id="ARBA00022989"/>
    </source>
</evidence>
<keyword evidence="9" id="KW-1185">Reference proteome</keyword>
<dbReference type="PANTHER" id="PTHR23112">
    <property type="entry name" value="G PROTEIN-COUPLED RECEPTOR 157-RELATED"/>
    <property type="match status" value="1"/>
</dbReference>
<evidence type="ECO:0000256" key="6">
    <source>
        <dbReference type="SAM" id="Phobius"/>
    </source>
</evidence>
<keyword evidence="4 6" id="KW-0472">Membrane</keyword>
<protein>
    <recommendedName>
        <fullName evidence="10">G-protein coupled receptors family 1 profile domain-containing protein</fullName>
    </recommendedName>
</protein>
<feature type="transmembrane region" description="Helical" evidence="6">
    <location>
        <begin position="745"/>
        <end position="769"/>
    </location>
</feature>
<accession>A0ABD3QFG2</accession>
<evidence type="ECO:0000256" key="5">
    <source>
        <dbReference type="SAM" id="MobiDB-lite"/>
    </source>
</evidence>
<comment type="caution">
    <text evidence="8">The sequence shown here is derived from an EMBL/GenBank/DDBJ whole genome shotgun (WGS) entry which is preliminary data.</text>
</comment>
<feature type="chain" id="PRO_5044833693" description="G-protein coupled receptors family 1 profile domain-containing protein" evidence="7">
    <location>
        <begin position="23"/>
        <end position="861"/>
    </location>
</feature>
<sequence length="861" mass="95560">MPTSTVATVVVCVVSMIFSVDGKSNSAIVVNQLTAWSECSLYDSNTEWSICLGPTDDRNGLRFHYWYCPTVEEFSDANFQDVHDGPMTCMTCPGAGSAFGTDCKSAISNISSFYNVSRSDHHTDESVQYCVEMCESGIAGEECSNDAPCNSGYFCDFSWTSNTLGICKTCPFNMSTCFDQDFASSLLGQKECFNCQLACADLSNASVLVDGAYLSSNKPISNAIQPSRMFASGPLTECSNLILKDVHTCPGENNHVCLVEDLTGDIILWDLSQKAEANGCIAILMLDSGVSWGGQDSNGKLNIPFVFVSDEEEKRLLKKNIGEVVHVEIQVFGSACVPSWDIYGTGDVCTESLPCPSENEYCNYQKTVQDGKYIGGWCSRCPMTENGDSDPSGCFFDRSLKSNVKGLEQVESCATSCMASLLFRDCKFCPDDITAFDFGVENTEDKCHFCPNQEVLYPDRLVPLFGPNVTCLNMQAFFNQLEVHKDSQNCKLALKSNYICGCEGPGYAGANSRIKKSALAWLPRVCAIISLMGSSFIIYDTSKTVMKRSKLLNQLLTTLSFFDMLGSVAYMFTTLPIPASYFIYEGRGNDGTCVAQGFFIQLGTVAGYMNVSLASYYLLRIKYGWSELKLASKRVYLFVPPILVGLSFAFAGIPYYGNMMIWCNNTAEFWPEFPLILAIAAATCIMSGLCCHVYRQERRTMQFTGGSTRFSGMVFEQACWFLAAFYFTWLPYLMLQYLWASGKAFYSYGLILYASTSIPLQGFWNWIVYTRPRYLRRERRRRSTLSDRRNVLSDRKKNLAPQLSSESQTISNTDHKKSRLDAGNLATADDVVDNEHLEPTSNATPIDLLAHLSQAQRSSVD</sequence>
<feature type="region of interest" description="Disordered" evidence="5">
    <location>
        <begin position="797"/>
        <end position="818"/>
    </location>
</feature>
<dbReference type="SUPFAM" id="SSF81321">
    <property type="entry name" value="Family A G protein-coupled receptor-like"/>
    <property type="match status" value="1"/>
</dbReference>
<name>A0ABD3QFG2_9STRA</name>
<evidence type="ECO:0000256" key="7">
    <source>
        <dbReference type="SAM" id="SignalP"/>
    </source>
</evidence>
<dbReference type="AlphaFoldDB" id="A0ABD3QFG2"/>
<feature type="transmembrane region" description="Helical" evidence="6">
    <location>
        <begin position="598"/>
        <end position="619"/>
    </location>
</feature>
<organism evidence="8 9">
    <name type="scientific">Cyclotella cryptica</name>
    <dbReference type="NCBI Taxonomy" id="29204"/>
    <lineage>
        <taxon>Eukaryota</taxon>
        <taxon>Sar</taxon>
        <taxon>Stramenopiles</taxon>
        <taxon>Ochrophyta</taxon>
        <taxon>Bacillariophyta</taxon>
        <taxon>Coscinodiscophyceae</taxon>
        <taxon>Thalassiosirophycidae</taxon>
        <taxon>Stephanodiscales</taxon>
        <taxon>Stephanodiscaceae</taxon>
        <taxon>Cyclotella</taxon>
    </lineage>
</organism>
<evidence type="ECO:0008006" key="10">
    <source>
        <dbReference type="Google" id="ProtNLM"/>
    </source>
</evidence>
<feature type="transmembrane region" description="Helical" evidence="6">
    <location>
        <begin position="675"/>
        <end position="694"/>
    </location>
</feature>
<dbReference type="PANTHER" id="PTHR23112:SF0">
    <property type="entry name" value="TRANSMEMBRANE PROTEIN 116"/>
    <property type="match status" value="1"/>
</dbReference>
<feature type="transmembrane region" description="Helical" evidence="6">
    <location>
        <begin position="521"/>
        <end position="539"/>
    </location>
</feature>
<dbReference type="CDD" id="cd00637">
    <property type="entry name" value="7tm_classA_rhodopsin-like"/>
    <property type="match status" value="1"/>
</dbReference>
<dbReference type="Gene3D" id="1.20.1070.10">
    <property type="entry name" value="Rhodopsin 7-helix transmembrane proteins"/>
    <property type="match status" value="1"/>
</dbReference>
<evidence type="ECO:0000313" key="9">
    <source>
        <dbReference type="Proteomes" id="UP001516023"/>
    </source>
</evidence>
<comment type="subcellular location">
    <subcellularLocation>
        <location evidence="1">Membrane</location>
        <topology evidence="1">Multi-pass membrane protein</topology>
    </subcellularLocation>
</comment>
<dbReference type="GO" id="GO:0007165">
    <property type="term" value="P:signal transduction"/>
    <property type="evidence" value="ECO:0007669"/>
    <property type="project" value="UniProtKB-ARBA"/>
</dbReference>
<keyword evidence="2 6" id="KW-0812">Transmembrane</keyword>
<evidence type="ECO:0000313" key="8">
    <source>
        <dbReference type="EMBL" id="KAL3798970.1"/>
    </source>
</evidence>
<dbReference type="GO" id="GO:0016020">
    <property type="term" value="C:membrane"/>
    <property type="evidence" value="ECO:0007669"/>
    <property type="project" value="UniProtKB-SubCell"/>
</dbReference>
<gene>
    <name evidence="8" type="ORF">HJC23_005109</name>
</gene>
<keyword evidence="3 6" id="KW-1133">Transmembrane helix</keyword>